<comment type="caution">
    <text evidence="2">The sequence shown here is derived from an EMBL/GenBank/DDBJ whole genome shotgun (WGS) entry which is preliminary data.</text>
</comment>
<dbReference type="AlphaFoldDB" id="A0AAW0NJV8"/>
<sequence length="256" mass="29512">MSTSEMNTSDLREHILMLFNTSLSDHSLQRMQEKMQLLHRGSYYLDLQQDASAWALVDQQRLQGALAMANTHVRLLIALMEMLLEEICSCRQDLNHSLHNPVNTELVVETVRMLHKHLKDFDTRDCRNLGPLNLDNHLIIGSGQQSVSRVNASLSFRPPVVFDQLRSHAKATSAHLFWKVIGEQPPEPHQMYELQVKIMHPFVGEQGLEQYAVQGLGFTKRNLIPERFYQFSIKRLDSYNLVYAVWVDTLVLKTTC</sequence>
<organism evidence="2 3">
    <name type="scientific">Mugilogobius chulae</name>
    <name type="common">yellowstripe goby</name>
    <dbReference type="NCBI Taxonomy" id="88201"/>
    <lineage>
        <taxon>Eukaryota</taxon>
        <taxon>Metazoa</taxon>
        <taxon>Chordata</taxon>
        <taxon>Craniata</taxon>
        <taxon>Vertebrata</taxon>
        <taxon>Euteleostomi</taxon>
        <taxon>Actinopterygii</taxon>
        <taxon>Neopterygii</taxon>
        <taxon>Teleostei</taxon>
        <taxon>Neoteleostei</taxon>
        <taxon>Acanthomorphata</taxon>
        <taxon>Gobiaria</taxon>
        <taxon>Gobiiformes</taxon>
        <taxon>Gobioidei</taxon>
        <taxon>Gobiidae</taxon>
        <taxon>Gobionellinae</taxon>
        <taxon>Mugilogobius</taxon>
    </lineage>
</organism>
<evidence type="ECO:0000313" key="3">
    <source>
        <dbReference type="Proteomes" id="UP001460270"/>
    </source>
</evidence>
<keyword evidence="3" id="KW-1185">Reference proteome</keyword>
<dbReference type="Pfam" id="PF17744">
    <property type="entry name" value="DUF5581"/>
    <property type="match status" value="1"/>
</dbReference>
<evidence type="ECO:0000313" key="2">
    <source>
        <dbReference type="EMBL" id="KAK7901623.1"/>
    </source>
</evidence>
<dbReference type="InterPro" id="IPR048317">
    <property type="entry name" value="DUF5581_C"/>
</dbReference>
<dbReference type="Proteomes" id="UP001460270">
    <property type="component" value="Unassembled WGS sequence"/>
</dbReference>
<dbReference type="EMBL" id="JBBPFD010000013">
    <property type="protein sequence ID" value="KAK7901623.1"/>
    <property type="molecule type" value="Genomic_DNA"/>
</dbReference>
<dbReference type="InterPro" id="IPR039581">
    <property type="entry name" value="FNDC11"/>
</dbReference>
<gene>
    <name evidence="2" type="ORF">WMY93_018392</name>
</gene>
<proteinExistence type="predicted"/>
<reference evidence="3" key="1">
    <citation type="submission" date="2024-04" db="EMBL/GenBank/DDBJ databases">
        <title>Salinicola lusitanus LLJ914,a marine bacterium isolated from the Okinawa Trough.</title>
        <authorList>
            <person name="Li J."/>
        </authorList>
    </citation>
    <scope>NUCLEOTIDE SEQUENCE [LARGE SCALE GENOMIC DNA]</scope>
</reference>
<protein>
    <recommendedName>
        <fullName evidence="1">DUF5581 domain-containing protein</fullName>
    </recommendedName>
</protein>
<evidence type="ECO:0000259" key="1">
    <source>
        <dbReference type="Pfam" id="PF17744"/>
    </source>
</evidence>
<accession>A0AAW0NJV8</accession>
<dbReference type="PANTHER" id="PTHR14537">
    <property type="entry name" value="FIBRONECTIN TYPE III DOMAIN-CONTAINING PROTEIN 11"/>
    <property type="match status" value="1"/>
</dbReference>
<name>A0AAW0NJV8_9GOBI</name>
<feature type="domain" description="DUF5581" evidence="1">
    <location>
        <begin position="159"/>
        <end position="255"/>
    </location>
</feature>